<sequence length="184" mass="20951">MVYSARPSSSSLNSTTSASTVKAPRKYQFTISEYEPLDSCKKSHIEEDLVPGLDDAIVKTAKMRRKQPPKCRKVARKTANNVVQYYSRVHIKTDRSDEGQEKFAQENAAIWTEIKLDVLKDLNSMSSATMNSVAEERHELLKARRLCRGKEKPARGCARQRKFPKVNSAHFYNPDFIIDQNDIA</sequence>
<feature type="region of interest" description="Disordered" evidence="1">
    <location>
        <begin position="1"/>
        <end position="22"/>
    </location>
</feature>
<dbReference type="Proteomes" id="UP000694888">
    <property type="component" value="Unplaced"/>
</dbReference>
<evidence type="ECO:0000256" key="1">
    <source>
        <dbReference type="SAM" id="MobiDB-lite"/>
    </source>
</evidence>
<keyword evidence="2" id="KW-1185">Reference proteome</keyword>
<protein>
    <submittedName>
        <fullName evidence="3">Uncharacterized protein LOC101845392 isoform X1</fullName>
    </submittedName>
</protein>
<dbReference type="GeneID" id="101845392"/>
<organism evidence="2 3">
    <name type="scientific">Aplysia californica</name>
    <name type="common">California sea hare</name>
    <dbReference type="NCBI Taxonomy" id="6500"/>
    <lineage>
        <taxon>Eukaryota</taxon>
        <taxon>Metazoa</taxon>
        <taxon>Spiralia</taxon>
        <taxon>Lophotrochozoa</taxon>
        <taxon>Mollusca</taxon>
        <taxon>Gastropoda</taxon>
        <taxon>Heterobranchia</taxon>
        <taxon>Euthyneura</taxon>
        <taxon>Tectipleura</taxon>
        <taxon>Aplysiida</taxon>
        <taxon>Aplysioidea</taxon>
        <taxon>Aplysiidae</taxon>
        <taxon>Aplysia</taxon>
    </lineage>
</organism>
<feature type="compositionally biased region" description="Low complexity" evidence="1">
    <location>
        <begin position="8"/>
        <end position="20"/>
    </location>
</feature>
<accession>A0ABM0JII1</accession>
<name>A0ABM0JII1_APLCA</name>
<evidence type="ECO:0000313" key="2">
    <source>
        <dbReference type="Proteomes" id="UP000694888"/>
    </source>
</evidence>
<evidence type="ECO:0000313" key="3">
    <source>
        <dbReference type="RefSeq" id="XP_005094412.1"/>
    </source>
</evidence>
<dbReference type="RefSeq" id="XP_005094412.1">
    <property type="nucleotide sequence ID" value="XM_005094355.3"/>
</dbReference>
<gene>
    <name evidence="3" type="primary">LOC101845392</name>
</gene>
<reference evidence="3" key="1">
    <citation type="submission" date="2025-08" db="UniProtKB">
        <authorList>
            <consortium name="RefSeq"/>
        </authorList>
    </citation>
    <scope>IDENTIFICATION</scope>
</reference>
<proteinExistence type="predicted"/>